<dbReference type="CDD" id="cd00303">
    <property type="entry name" value="retropepsin_like"/>
    <property type="match status" value="1"/>
</dbReference>
<dbReference type="InterPro" id="IPR000477">
    <property type="entry name" value="RT_dom"/>
</dbReference>
<feature type="region of interest" description="Disordered" evidence="2">
    <location>
        <begin position="1078"/>
        <end position="1185"/>
    </location>
</feature>
<dbReference type="PANTHER" id="PTHR24559:SF444">
    <property type="entry name" value="REVERSE TRANSCRIPTASE DOMAIN-CONTAINING PROTEIN"/>
    <property type="match status" value="1"/>
</dbReference>
<feature type="compositionally biased region" description="Low complexity" evidence="2">
    <location>
        <begin position="91"/>
        <end position="129"/>
    </location>
</feature>
<keyword evidence="1" id="KW-0479">Metal-binding</keyword>
<feature type="domain" description="Reverse transcriptase" evidence="4">
    <location>
        <begin position="833"/>
        <end position="1013"/>
    </location>
</feature>
<dbReference type="GO" id="GO:0006508">
    <property type="term" value="P:proteolysis"/>
    <property type="evidence" value="ECO:0007669"/>
    <property type="project" value="InterPro"/>
</dbReference>
<dbReference type="InterPro" id="IPR001878">
    <property type="entry name" value="Znf_CCHC"/>
</dbReference>
<dbReference type="SUPFAM" id="SSF50630">
    <property type="entry name" value="Acid proteases"/>
    <property type="match status" value="1"/>
</dbReference>
<feature type="region of interest" description="Disordered" evidence="2">
    <location>
        <begin position="43"/>
        <end position="148"/>
    </location>
</feature>
<evidence type="ECO:0000313" key="5">
    <source>
        <dbReference type="EMBL" id="KAK1692049.1"/>
    </source>
</evidence>
<dbReference type="PANTHER" id="PTHR24559">
    <property type="entry name" value="TRANSPOSON TY3-I GAG-POL POLYPROTEIN"/>
    <property type="match status" value="1"/>
</dbReference>
<dbReference type="GO" id="GO:0004190">
    <property type="term" value="F:aspartic-type endopeptidase activity"/>
    <property type="evidence" value="ECO:0007669"/>
    <property type="project" value="InterPro"/>
</dbReference>
<dbReference type="Gene3D" id="3.10.10.10">
    <property type="entry name" value="HIV Type 1 Reverse Transcriptase, subunit A, domain 1"/>
    <property type="match status" value="1"/>
</dbReference>
<evidence type="ECO:0000259" key="3">
    <source>
        <dbReference type="PROSITE" id="PS50158"/>
    </source>
</evidence>
<protein>
    <recommendedName>
        <fullName evidence="7">Reverse transcriptase</fullName>
    </recommendedName>
</protein>
<dbReference type="SUPFAM" id="SSF57756">
    <property type="entry name" value="Retrovirus zinc finger-like domains"/>
    <property type="match status" value="1"/>
</dbReference>
<dbReference type="PROSITE" id="PS00141">
    <property type="entry name" value="ASP_PROTEASE"/>
    <property type="match status" value="1"/>
</dbReference>
<dbReference type="SUPFAM" id="SSF56672">
    <property type="entry name" value="DNA/RNA polymerases"/>
    <property type="match status" value="1"/>
</dbReference>
<feature type="domain" description="CCHC-type" evidence="3">
    <location>
        <begin position="571"/>
        <end position="585"/>
    </location>
</feature>
<dbReference type="InterPro" id="IPR043128">
    <property type="entry name" value="Rev_trsase/Diguanyl_cyclase"/>
</dbReference>
<comment type="caution">
    <text evidence="5">The sequence shown here is derived from an EMBL/GenBank/DDBJ whole genome shotgun (WGS) entry which is preliminary data.</text>
</comment>
<dbReference type="InterPro" id="IPR053134">
    <property type="entry name" value="RNA-dir_DNA_polymerase"/>
</dbReference>
<name>A0AAD8TTV4_LOLMU</name>
<reference evidence="5" key="1">
    <citation type="submission" date="2023-07" db="EMBL/GenBank/DDBJ databases">
        <title>A chromosome-level genome assembly of Lolium multiflorum.</title>
        <authorList>
            <person name="Chen Y."/>
            <person name="Copetti D."/>
            <person name="Kolliker R."/>
            <person name="Studer B."/>
        </authorList>
    </citation>
    <scope>NUCLEOTIDE SEQUENCE</scope>
    <source>
        <strain evidence="5">02402/16</strain>
        <tissue evidence="5">Leaf</tissue>
    </source>
</reference>
<dbReference type="InterPro" id="IPR021109">
    <property type="entry name" value="Peptidase_aspartic_dom_sf"/>
</dbReference>
<keyword evidence="6" id="KW-1185">Reference proteome</keyword>
<dbReference type="Pfam" id="PF00098">
    <property type="entry name" value="zf-CCHC"/>
    <property type="match status" value="1"/>
</dbReference>
<organism evidence="5 6">
    <name type="scientific">Lolium multiflorum</name>
    <name type="common">Italian ryegrass</name>
    <name type="synonym">Lolium perenne subsp. multiflorum</name>
    <dbReference type="NCBI Taxonomy" id="4521"/>
    <lineage>
        <taxon>Eukaryota</taxon>
        <taxon>Viridiplantae</taxon>
        <taxon>Streptophyta</taxon>
        <taxon>Embryophyta</taxon>
        <taxon>Tracheophyta</taxon>
        <taxon>Spermatophyta</taxon>
        <taxon>Magnoliopsida</taxon>
        <taxon>Liliopsida</taxon>
        <taxon>Poales</taxon>
        <taxon>Poaceae</taxon>
        <taxon>BOP clade</taxon>
        <taxon>Pooideae</taxon>
        <taxon>Poodae</taxon>
        <taxon>Poeae</taxon>
        <taxon>Poeae Chloroplast Group 2 (Poeae type)</taxon>
        <taxon>Loliodinae</taxon>
        <taxon>Loliinae</taxon>
        <taxon>Lolium</taxon>
    </lineage>
</organism>
<dbReference type="Gene3D" id="4.10.60.10">
    <property type="entry name" value="Zinc finger, CCHC-type"/>
    <property type="match status" value="1"/>
</dbReference>
<feature type="region of interest" description="Disordered" evidence="2">
    <location>
        <begin position="498"/>
        <end position="561"/>
    </location>
</feature>
<dbReference type="InterPro" id="IPR043502">
    <property type="entry name" value="DNA/RNA_pol_sf"/>
</dbReference>
<dbReference type="PROSITE" id="PS50158">
    <property type="entry name" value="ZF_CCHC"/>
    <property type="match status" value="1"/>
</dbReference>
<feature type="region of interest" description="Disordered" evidence="2">
    <location>
        <begin position="255"/>
        <end position="296"/>
    </location>
</feature>
<dbReference type="InterPro" id="IPR001969">
    <property type="entry name" value="Aspartic_peptidase_AS"/>
</dbReference>
<dbReference type="InterPro" id="IPR005162">
    <property type="entry name" value="Retrotrans_gag_dom"/>
</dbReference>
<evidence type="ECO:0000313" key="6">
    <source>
        <dbReference type="Proteomes" id="UP001231189"/>
    </source>
</evidence>
<evidence type="ECO:0000259" key="4">
    <source>
        <dbReference type="PROSITE" id="PS50878"/>
    </source>
</evidence>
<dbReference type="Gene3D" id="3.30.70.270">
    <property type="match status" value="2"/>
</dbReference>
<dbReference type="SMART" id="SM00343">
    <property type="entry name" value="ZnF_C2HC"/>
    <property type="match status" value="1"/>
</dbReference>
<evidence type="ECO:0000256" key="2">
    <source>
        <dbReference type="SAM" id="MobiDB-lite"/>
    </source>
</evidence>
<evidence type="ECO:0008006" key="7">
    <source>
        <dbReference type="Google" id="ProtNLM"/>
    </source>
</evidence>
<dbReference type="Proteomes" id="UP001231189">
    <property type="component" value="Unassembled WGS sequence"/>
</dbReference>
<dbReference type="EMBL" id="JAUUTY010000001">
    <property type="protein sequence ID" value="KAK1692049.1"/>
    <property type="molecule type" value="Genomic_DNA"/>
</dbReference>
<dbReference type="Pfam" id="PF03732">
    <property type="entry name" value="Retrotrans_gag"/>
    <property type="match status" value="1"/>
</dbReference>
<feature type="compositionally biased region" description="Low complexity" evidence="2">
    <location>
        <begin position="1161"/>
        <end position="1175"/>
    </location>
</feature>
<dbReference type="Pfam" id="PF00078">
    <property type="entry name" value="RVT_1"/>
    <property type="match status" value="1"/>
</dbReference>
<dbReference type="InterPro" id="IPR036875">
    <property type="entry name" value="Znf_CCHC_sf"/>
</dbReference>
<gene>
    <name evidence="5" type="ORF">QYE76_008746</name>
</gene>
<dbReference type="GO" id="GO:0003676">
    <property type="term" value="F:nucleic acid binding"/>
    <property type="evidence" value="ECO:0007669"/>
    <property type="project" value="InterPro"/>
</dbReference>
<sequence>MGLAAAASRKVFRIVALDGVSTKAICRRKGRQGECCLRRAAVDPAAAGSSPPPEPLQIPQSAVDNPSHFSSPRSVSFSANPNPGRSPSPPLSASRARPTGPGASPRRPGSSPTSSASRRALNRANRVLVPVSGNHRSPPIPSSSDLATKLPVLTVSRRSSPCPRPAPPRLLAAAHGLPPPPLHRRRVLRAIAAPPPFGRRVPGSLSPLHALLPKSPDCNITELLASHGRRRRHDVGVHNRQVSVVVVAGGCGLWGNPPRMSGGTRSGAGRGRGHGRGNGRGDGHEENPDLPPPPSMVQLMAMYEANRADNIRLLERIERNTAQRHEEQVGIRSFIRLTPPVFSYSTEPLDADYWLRTIERKLEVAHAAQADWVNFATYHLEGAAGSWWENFLLMQPAGHVVTWPEFKAAFRAYHIPEGLMDEKREEFLKLTQGSGSICDYQGNFYRLACYAPEETSTDAKKQALFRKGLDPELRRDLHLLDFPTCQDLVNKAMKAERGKVDYEESRKRPRDTSQSSGSGNQRRRVFIPYSAVPRAPNAPKSSGYAPRPQAPNNAGGTNYRPAMGTPGSGACFTCGQPGHYMKECPHNTSVRGAPPPKKFTKPPVAGHGRLTHVTAEEAEADPSVIMGTLRINSIIATVLFDSGASHSFISQEFAQLHEIPFEVMSTPLMVHSPGSSWYTAMVSHGNKIEIGYLLFPIPLIALKSTDIDIILGMDWLAKYQAVIDCAARSLTLTDLSGSSILYWSSAATSPSAVHIPDAELYALDVLPPLEISDVPVVCDFPDVFPEELPGMPPDRSVEFVIELVPGTAPVSRRPYRMPREELVELKKQLEELEGKRYIQPSTSSWGCPALFVKKRDTNVPRLVVDYRPLNAVTIKNKYPLPRINDLFDQLSGATVFSKMDLRSGYHQIKIRTEDIPKTAFMTRYGLYEYTVMSFGLTNAPATFMRLMNSVFMEYLDKFVIIYIDDILVYSKTEEEHTEHLRLVLTKLREHRLYAKFSKCEFWLQELIFLGHVVSAKGVAVIPDKVQSVLDWKTPKSAKEIRSFLGLAGYYRRYIENFSKIAKPMTDLLKKDKKFECFSANPNPGRSPSPPLSASPRSSDRPRSFTATSWFFPDKQRKPASPQSRESGPGSRLARRSRRSEPSLAAKLPVLTGEAVPPSPCSSPSSAARTPCPAAALHRRRPCSGGNSRARLHLVARVRRAFPPPARPNYCLNRRIATSPELS</sequence>
<dbReference type="PROSITE" id="PS50878">
    <property type="entry name" value="RT_POL"/>
    <property type="match status" value="1"/>
</dbReference>
<keyword evidence="1" id="KW-0863">Zinc-finger</keyword>
<dbReference type="AlphaFoldDB" id="A0AAD8TTV4"/>
<dbReference type="CDD" id="cd01647">
    <property type="entry name" value="RT_LTR"/>
    <property type="match status" value="1"/>
</dbReference>
<proteinExistence type="predicted"/>
<keyword evidence="1" id="KW-0862">Zinc</keyword>
<dbReference type="Gene3D" id="2.40.70.10">
    <property type="entry name" value="Acid Proteases"/>
    <property type="match status" value="1"/>
</dbReference>
<dbReference type="Pfam" id="PF08284">
    <property type="entry name" value="RVP_2"/>
    <property type="match status" value="1"/>
</dbReference>
<feature type="compositionally biased region" description="Low complexity" evidence="2">
    <location>
        <begin position="66"/>
        <end position="78"/>
    </location>
</feature>
<accession>A0AAD8TTV4</accession>
<dbReference type="GO" id="GO:0008270">
    <property type="term" value="F:zinc ion binding"/>
    <property type="evidence" value="ECO:0007669"/>
    <property type="project" value="UniProtKB-KW"/>
</dbReference>
<evidence type="ECO:0000256" key="1">
    <source>
        <dbReference type="PROSITE-ProRule" id="PRU00047"/>
    </source>
</evidence>